<keyword evidence="1" id="KW-1133">Transmembrane helix</keyword>
<accession>A0A220ML76</accession>
<dbReference type="KEGG" id="bfm:BP422_19425"/>
<sequence>MKNKRQIILTTLALGFLVGGGYLFLDSNKIETSRAYDQTSHNPAKSDKQTIKKVDVSGDVVEGFDSIKKLNESAEVIAEVEINESESFQYKNVVFTLSDAKVKQVYKGDVEPENVIKILETGGYKDGTEYTFEGNEVFDTGEKAYVYLEKYEGPVAEDAYVIKGVYQGKFLEEEGKLQSPNGVAKGLQVKSESQLGLD</sequence>
<dbReference type="AlphaFoldDB" id="A0A220ML76"/>
<evidence type="ECO:0000313" key="2">
    <source>
        <dbReference type="EMBL" id="ASJ55525.1"/>
    </source>
</evidence>
<protein>
    <submittedName>
        <fullName evidence="2">Uncharacterized protein</fullName>
    </submittedName>
</protein>
<evidence type="ECO:0000313" key="3">
    <source>
        <dbReference type="Proteomes" id="UP000197781"/>
    </source>
</evidence>
<dbReference type="Proteomes" id="UP000197781">
    <property type="component" value="Chromosome"/>
</dbReference>
<dbReference type="RefSeq" id="WP_088909189.1">
    <property type="nucleotide sequence ID" value="NZ_CP018145.1"/>
</dbReference>
<reference evidence="2 3" key="1">
    <citation type="submission" date="2016-11" db="EMBL/GenBank/DDBJ databases">
        <authorList>
            <person name="Jaros S."/>
            <person name="Januszkiewicz K."/>
            <person name="Wedrychowicz H."/>
        </authorList>
    </citation>
    <scope>NUCLEOTIDE SEQUENCE [LARGE SCALE GENOMIC DNA]</scope>
    <source>
        <strain evidence="2 3">NF2</strain>
    </source>
</reference>
<keyword evidence="1" id="KW-0812">Transmembrane</keyword>
<proteinExistence type="predicted"/>
<evidence type="ECO:0000256" key="1">
    <source>
        <dbReference type="SAM" id="Phobius"/>
    </source>
</evidence>
<gene>
    <name evidence="2" type="ORF">BP422_19425</name>
</gene>
<dbReference type="EMBL" id="CP018145">
    <property type="protein sequence ID" value="ASJ55525.1"/>
    <property type="molecule type" value="Genomic_DNA"/>
</dbReference>
<feature type="transmembrane region" description="Helical" evidence="1">
    <location>
        <begin position="7"/>
        <end position="25"/>
    </location>
</feature>
<organism evidence="2 3">
    <name type="scientific">Brevibacillus formosus</name>
    <dbReference type="NCBI Taxonomy" id="54913"/>
    <lineage>
        <taxon>Bacteria</taxon>
        <taxon>Bacillati</taxon>
        <taxon>Bacillota</taxon>
        <taxon>Bacilli</taxon>
        <taxon>Bacillales</taxon>
        <taxon>Paenibacillaceae</taxon>
        <taxon>Brevibacillus</taxon>
    </lineage>
</organism>
<keyword evidence="1" id="KW-0472">Membrane</keyword>
<name>A0A220ML76_9BACL</name>